<comment type="caution">
    <text evidence="3">The sequence shown here is derived from an EMBL/GenBank/DDBJ whole genome shotgun (WGS) entry which is preliminary data.</text>
</comment>
<dbReference type="RefSeq" id="WP_248669286.1">
    <property type="nucleotide sequence ID" value="NZ_JALPRX010000112.1"/>
</dbReference>
<dbReference type="PROSITE" id="PS51194">
    <property type="entry name" value="HELICASE_CTER"/>
    <property type="match status" value="1"/>
</dbReference>
<sequence>MPPTEPEPASNPGMSLADLSLLSWDEAQELKEGVADALTERMRHVVCGEGEHGRVFYGDKPSRILSSGFLLPRINARNDEEVSDISIAAHGMDLRVVAHGEGVIRVRPSFSVYARAIPDEDEVFGGAAGGVRLRPKARLNPDARRHIRDVIRSRVRAEGAAGSTAEKLARRRRITVEVYREMGIGVPEEGVPIEDLQVGANEDDAELDRNADRDLQIPAHLAVPYAIPDKYVRLEVTPPVLELPLPYDAEEWRRRADGYSTSLRGVIRETYAAWLATDEGREQAWRRGRVPSTAFWSRESWGEYVRGLRGTPPNLDHIDPRMELKFLVQGDPEVMEPGVVSLRLAIENYRERTEEHESGIFHVFLSVEVPSGVLRQSYLERIKRSYHLDGLLGIPATGVNGGVRHHEEDGAHRLTTSWAPRFVLPRMQPTRRDVEVGYGQLSDYGFDVARLHALPRSMADWIEEVERSISPTLFEPGEEVTELDRANERSNFDNDMSRWREERDRIELGVSLLVESREAYLRDPKSEAAIPYKAWVFTNRAFLEAAEMAARGKEGDLPKPGWRLFQLAFVLTHLPTLASRVPSFERYYREAFDELAASLLYMSTGGGKSEAFFGVLVFALFFDRLRGKRRGVTAMIHYPLRLLTLQQAQRLMGLLARAEMIRRDEELGGAPFEIGFWVGSSNTPNDMNYGDFGSEKEEAKDIPAADDPSHFDEEALRDAVPAYAQKADAWNKLPRCPFCDGEGTVLRKFPERHWRLGIVCLDPECEWSRAHGGGDPEPLPFLLVDKDIYRHAPSVLLGTIDKLALIGNNPLTINRLAGMFGLARWIEGDDDTGLLFSPNYPKTLRDGPPSGMRTVAPAYRGGADIFLDPLPSLIIQDELHLLEESLGTFGGIFETTLFALFEEFAARMGKRACRIPNAPERFRMPHVIGATATATDVARQMANLYMKNVCQFPHPGPRLYRSFYSELAEFRGTEARAARTQAVATARQQETAAPWGRVYITLLTNGRPHTATTISVLSAYACGVTRWTRDLASGDPAKQRRAADEMVGAVLGNAANPWRERQAAVMRRYAEQGRWDVLVTLVDLHRIALTYVTNKKGGDQLLSALGRQADKDHRAMGASYVLSKFLMELISGGVDVKTIQGVILKARRPFAVGQEDIDQTLRAIVATSAISHGVDVDNFNAMFFAGAPSDIAEYIQASSRVGRTHVGFSVLIPTPQNRRDRFIVDLHEPYHRFLERMISPPAIERWADKAVRRTVPSLFQAFFAGVLHQRYFVAAGDAEKADVTFPRTVADVRNEMTKDRSGARISWDKDTGKAVVDDCIAFVQRAVGLRGTVGGAPVPDHYERLIRDEIGNIQGVIEVGDYTGDLSRFWEAQWRGLPKPMTSLRDVDEAGEISAAPSTPRVPRISSERLAAAMRLIRNRRAGDRRSAADGSETDTDTDDGSED</sequence>
<dbReference type="InterPro" id="IPR027417">
    <property type="entry name" value="P-loop_NTPase"/>
</dbReference>
<dbReference type="SMART" id="SM00490">
    <property type="entry name" value="HELICc"/>
    <property type="match status" value="1"/>
</dbReference>
<accession>A0A9X1YJD4</accession>
<gene>
    <name evidence="3" type="ORF">M0638_22925</name>
</gene>
<reference evidence="3" key="1">
    <citation type="submission" date="2022-04" db="EMBL/GenBank/DDBJ databases">
        <title>Roseomonas acroporae sp. nov., isolated from coral Acropora digitifera.</title>
        <authorList>
            <person name="Sun H."/>
        </authorList>
    </citation>
    <scope>NUCLEOTIDE SEQUENCE</scope>
    <source>
        <strain evidence="3">NAR14</strain>
    </source>
</reference>
<evidence type="ECO:0000256" key="1">
    <source>
        <dbReference type="SAM" id="MobiDB-lite"/>
    </source>
</evidence>
<protein>
    <recommendedName>
        <fullName evidence="2">Helicase C-terminal domain-containing protein</fullName>
    </recommendedName>
</protein>
<feature type="compositionally biased region" description="Acidic residues" evidence="1">
    <location>
        <begin position="1432"/>
        <end position="1444"/>
    </location>
</feature>
<name>A0A9X1YJD4_9PROT</name>
<dbReference type="CDD" id="cd18785">
    <property type="entry name" value="SF2_C"/>
    <property type="match status" value="1"/>
</dbReference>
<feature type="domain" description="Helicase C-terminal" evidence="2">
    <location>
        <begin position="1076"/>
        <end position="1247"/>
    </location>
</feature>
<dbReference type="Gene3D" id="3.40.50.300">
    <property type="entry name" value="P-loop containing nucleotide triphosphate hydrolases"/>
    <property type="match status" value="1"/>
</dbReference>
<dbReference type="InterPro" id="IPR001650">
    <property type="entry name" value="Helicase_C-like"/>
</dbReference>
<dbReference type="EMBL" id="JALPRX010000112">
    <property type="protein sequence ID" value="MCK8787231.1"/>
    <property type="molecule type" value="Genomic_DNA"/>
</dbReference>
<proteinExistence type="predicted"/>
<keyword evidence="4" id="KW-1185">Reference proteome</keyword>
<evidence type="ECO:0000259" key="2">
    <source>
        <dbReference type="PROSITE" id="PS51194"/>
    </source>
</evidence>
<dbReference type="SUPFAM" id="SSF52540">
    <property type="entry name" value="P-loop containing nucleoside triphosphate hydrolases"/>
    <property type="match status" value="1"/>
</dbReference>
<feature type="region of interest" description="Disordered" evidence="1">
    <location>
        <begin position="1421"/>
        <end position="1444"/>
    </location>
</feature>
<evidence type="ECO:0000313" key="4">
    <source>
        <dbReference type="Proteomes" id="UP001139516"/>
    </source>
</evidence>
<organism evidence="3 4">
    <name type="scientific">Roseomonas acroporae</name>
    <dbReference type="NCBI Taxonomy" id="2937791"/>
    <lineage>
        <taxon>Bacteria</taxon>
        <taxon>Pseudomonadati</taxon>
        <taxon>Pseudomonadota</taxon>
        <taxon>Alphaproteobacteria</taxon>
        <taxon>Acetobacterales</taxon>
        <taxon>Roseomonadaceae</taxon>
        <taxon>Roseomonas</taxon>
    </lineage>
</organism>
<evidence type="ECO:0000313" key="3">
    <source>
        <dbReference type="EMBL" id="MCK8787231.1"/>
    </source>
</evidence>
<dbReference type="Proteomes" id="UP001139516">
    <property type="component" value="Unassembled WGS sequence"/>
</dbReference>
<dbReference type="Pfam" id="PF00271">
    <property type="entry name" value="Helicase_C"/>
    <property type="match status" value="1"/>
</dbReference>